<dbReference type="Pfam" id="PF01936">
    <property type="entry name" value="NYN"/>
    <property type="match status" value="1"/>
</dbReference>
<reference evidence="3" key="2">
    <citation type="journal article" date="2017" name="Plant Physiol. Biochem.">
        <title>Differential oxidative and antioxidative response of duckweed Lemna minor toward plant growth promoting/inhibiting bacteria.</title>
        <authorList>
            <person name="Ishizawa H."/>
            <person name="Kuroda M."/>
            <person name="Morikawa M."/>
            <person name="Ike M."/>
        </authorList>
    </citation>
    <scope>NUCLEOTIDE SEQUENCE [LARGE SCALE GENOMIC DNA]</scope>
    <source>
        <strain evidence="3">M6</strain>
    </source>
</reference>
<dbReference type="AlphaFoldDB" id="A0A3G9G600"/>
<name>A0A3G9G600_9CAUL</name>
<evidence type="ECO:0000313" key="3">
    <source>
        <dbReference type="Proteomes" id="UP000278756"/>
    </source>
</evidence>
<proteinExistence type="predicted"/>
<organism evidence="2 3">
    <name type="scientific">Asticcacaulis excentricus</name>
    <dbReference type="NCBI Taxonomy" id="78587"/>
    <lineage>
        <taxon>Bacteria</taxon>
        <taxon>Pseudomonadati</taxon>
        <taxon>Pseudomonadota</taxon>
        <taxon>Alphaproteobacteria</taxon>
        <taxon>Caulobacterales</taxon>
        <taxon>Caulobacteraceae</taxon>
        <taxon>Asticcacaulis</taxon>
    </lineage>
</organism>
<evidence type="ECO:0000259" key="1">
    <source>
        <dbReference type="Pfam" id="PF01936"/>
    </source>
</evidence>
<dbReference type="Gene3D" id="3.40.50.1010">
    <property type="entry name" value="5'-nuclease"/>
    <property type="match status" value="1"/>
</dbReference>
<dbReference type="GO" id="GO:0004540">
    <property type="term" value="F:RNA nuclease activity"/>
    <property type="evidence" value="ECO:0007669"/>
    <property type="project" value="InterPro"/>
</dbReference>
<gene>
    <name evidence="2" type="ORF">EM6_1008</name>
</gene>
<sequence length="254" mass="28815">MSQPDKAKNHGTAPVTGRGQRGGFRLPFFRKRAAVYYDGFNLYHAVDAYKRPYLKWLDLKALAQAISPSDEVVKRVVWCSAFRPQNKSKMKRHEDYMRALQARGVLCRIGHFVSAIDGCNACGHQWHLAIEKQGDVNLALSIASDAEDNLFDVCYLVSADGDHAATARYLKERFPKKELVLVCPPGRYPNKHILKFADRVVEIEREHLEASLLPQMTKYRTRLLGPSSTIERPEAYDPPELREKGHLKVVVNNG</sequence>
<dbReference type="OrthoDB" id="9809421at2"/>
<dbReference type="CDD" id="cd18722">
    <property type="entry name" value="PIN_NicB-like"/>
    <property type="match status" value="1"/>
</dbReference>
<dbReference type="InterPro" id="IPR021139">
    <property type="entry name" value="NYN"/>
</dbReference>
<feature type="domain" description="NYN" evidence="1">
    <location>
        <begin position="32"/>
        <end position="202"/>
    </location>
</feature>
<dbReference type="Proteomes" id="UP000278756">
    <property type="component" value="Chromosome 1"/>
</dbReference>
<protein>
    <recommendedName>
        <fullName evidence="1">NYN domain-containing protein</fullName>
    </recommendedName>
</protein>
<dbReference type="EMBL" id="AP018827">
    <property type="protein sequence ID" value="BBF80424.1"/>
    <property type="molecule type" value="Genomic_DNA"/>
</dbReference>
<evidence type="ECO:0000313" key="2">
    <source>
        <dbReference type="EMBL" id="BBF80424.1"/>
    </source>
</evidence>
<accession>A0A3G9G600</accession>
<reference evidence="3" key="1">
    <citation type="journal article" date="2017" name="Biotechnol. Biofuels">
        <title>Evaluation of environmental bacterial communities as a factor affecting the growth of duckweed Lemna minor.</title>
        <authorList>
            <person name="Ishizawa H."/>
            <person name="Kuroda M."/>
            <person name="Morikawa M."/>
            <person name="Ike M."/>
        </authorList>
    </citation>
    <scope>NUCLEOTIDE SEQUENCE [LARGE SCALE GENOMIC DNA]</scope>
    <source>
        <strain evidence="3">M6</strain>
    </source>
</reference>
<dbReference type="RefSeq" id="WP_126420766.1">
    <property type="nucleotide sequence ID" value="NZ_AP018827.1"/>
</dbReference>